<evidence type="ECO:0000313" key="2">
    <source>
        <dbReference type="Proteomes" id="UP000191686"/>
    </source>
</evidence>
<comment type="caution">
    <text evidence="1">The sequence shown here is derived from an EMBL/GenBank/DDBJ whole genome shotgun (WGS) entry which is preliminary data.</text>
</comment>
<reference evidence="1 2" key="1">
    <citation type="journal article" date="2017" name="Front. Microbiol.">
        <title>Genomics reveals a unique clone of Burkholderia cenocepacia harbouring an actively excising novel genomic island.</title>
        <authorList>
            <person name="Patil P."/>
            <person name="Mali S."/>
            <person name="Midha S."/>
            <person name="Gautam V."/>
            <person name="Dash L."/>
            <person name="Kumar S."/>
            <person name="Shastri J."/>
            <person name="Singhal L."/>
            <person name="Patil P.B."/>
        </authorList>
    </citation>
    <scope>NUCLEOTIDE SEQUENCE [LARGE SCALE GENOMIC DNA]</scope>
    <source>
        <strain evidence="1 2">BC-19</strain>
    </source>
</reference>
<reference evidence="1 2" key="2">
    <citation type="journal article" date="2017" name="Front. Microbiol.">
        <title>Genomics Reveals a Unique Clone of Burkholderia cenocepacia Harboring an Actively Excising Novel Genomic Island.</title>
        <authorList>
            <person name="Patil P.P."/>
            <person name="Mali S."/>
            <person name="Midha S."/>
            <person name="Gautam V."/>
            <person name="Dash L."/>
            <person name="Kumar S."/>
            <person name="Shastri J."/>
            <person name="Singhal L."/>
            <person name="Patil P.B."/>
        </authorList>
    </citation>
    <scope>NUCLEOTIDE SEQUENCE [LARGE SCALE GENOMIC DNA]</scope>
    <source>
        <strain evidence="1 2">BC-19</strain>
    </source>
</reference>
<gene>
    <name evidence="1" type="ORF">UE95_012460</name>
</gene>
<evidence type="ECO:0000313" key="1">
    <source>
        <dbReference type="EMBL" id="MCW3712100.1"/>
    </source>
</evidence>
<proteinExistence type="predicted"/>
<sequence>MTQQYKTRINPNVRSIFMNQKRYGDMGGTTEMMRLIYAQLYAGYRPAIVSADPTSSRLTSIFGQRDATGRILPAGQQEMGKGVNAITLKEYGSLADALSSYDGDMVIDFKGGEQEDVFSMFGSLGQLLDGIDDAEFFFPMSVKDLGKSFENIEEERQALASVSSKVHLIRIFSLGICGDTYARAEVLKKYNDYMADPSHVYPTNVDITTVVFDTKFGNKPLQDWFDNNDARANSYTEKGAVRMVGAQFLNEGDKFWINYLFNNQGLPGYYNPTEFDRLRQLPNWQTPTNPDDCWGKIIDPANHPAWLASRRAAQQAAIEPVKDVKSKK</sequence>
<accession>A0ABD4UCN7</accession>
<name>A0ABD4UCN7_9BURK</name>
<dbReference type="RefSeq" id="WP_143262403.1">
    <property type="nucleotide sequence ID" value="NZ_JYMX02000008.1"/>
</dbReference>
<dbReference type="AlphaFoldDB" id="A0ABD4UCN7"/>
<protein>
    <submittedName>
        <fullName evidence="1">Uncharacterized protein</fullName>
    </submittedName>
</protein>
<organism evidence="1 2">
    <name type="scientific">Burkholderia cenocepacia</name>
    <dbReference type="NCBI Taxonomy" id="95486"/>
    <lineage>
        <taxon>Bacteria</taxon>
        <taxon>Pseudomonadati</taxon>
        <taxon>Pseudomonadota</taxon>
        <taxon>Betaproteobacteria</taxon>
        <taxon>Burkholderiales</taxon>
        <taxon>Burkholderiaceae</taxon>
        <taxon>Burkholderia</taxon>
        <taxon>Burkholderia cepacia complex</taxon>
    </lineage>
</organism>
<dbReference type="Proteomes" id="UP000191686">
    <property type="component" value="Unassembled WGS sequence"/>
</dbReference>
<dbReference type="EMBL" id="JYMX02000008">
    <property type="protein sequence ID" value="MCW3712100.1"/>
    <property type="molecule type" value="Genomic_DNA"/>
</dbReference>